<comment type="caution">
    <text evidence="6">The sequence shown here is derived from an EMBL/GenBank/DDBJ whole genome shotgun (WGS) entry which is preliminary data.</text>
</comment>
<gene>
    <name evidence="6" type="ORF">RUM43_007075</name>
</gene>
<proteinExistence type="predicted"/>
<feature type="domain" description="Armadillo-like helical" evidence="5">
    <location>
        <begin position="422"/>
        <end position="658"/>
    </location>
</feature>
<dbReference type="AlphaFoldDB" id="A0AAN8SA42"/>
<sequence length="676" mass="77346">MAYRMRSGSGSKRQMKEKVVQIYECFFRGEDLTASNPNFWDELFLLRPKVAQLEVEILKLNATELLALKDNINKLFSHCVENLGHEHHIRVVYALQTLCCLIDTIYKKSSSNFAFDVIDNLIGFDVAQNKIKQLLDHMTHFLTGEYPDSFKSMCLKLLLILVTASENISQNALLEHMMITSIFEPLVQLLKVSSSRILHGHNVVLILTLLTNYRKHEAVNPYIVKLSILDDELILNGYSQVITLSLTEFCRHFISQHAEPQNAGWLSSITNIVGNMFVSEDGVMRIQQIKAKNPVLMALYEAVHLNRNFITVLGHTQTDSSAPPSPSNTLNSSLPTPDLSSAPIIGIMSQPSNLLVTFFQYCSIVMQDTKTEASVNHVKLCFLILTCISEDQYANSLMHDANLVFKVQLQRLPMRHRKLAPDKLSPSQPLAATLLDLLVEFIMSHMMKKLPLELYLLSVGVVHRLLCFQKRCRVRLSYHWKELWTALITFLKFLLANENHLAKKMNIFNLAIQVVNIFNLFITYGDTFLPSAASYDELYYEIIRMHQVFDNLYSMALRYSAISVDYREHAMKLTNCLVNIRAITNHFSPKIESWLTSQSLSTPSEDQILEVVRKNYDSLTLKLQDSLDQFERYSEKPRHMAFFTSMMRGVVNDTKVNINHANLDLQVVLHDFAAIS</sequence>
<evidence type="ECO:0000313" key="7">
    <source>
        <dbReference type="Proteomes" id="UP001372834"/>
    </source>
</evidence>
<dbReference type="GO" id="GO:0005829">
    <property type="term" value="C:cytosol"/>
    <property type="evidence" value="ECO:0007669"/>
    <property type="project" value="TreeGrafter"/>
</dbReference>
<evidence type="ECO:0000259" key="5">
    <source>
        <dbReference type="SMART" id="SM01158"/>
    </source>
</evidence>
<dbReference type="Proteomes" id="UP001372834">
    <property type="component" value="Unassembled WGS sequence"/>
</dbReference>
<dbReference type="PANTHER" id="PTHR13608">
    <property type="entry name" value="ARMADILLO-LIKE HELICAL DOMAIN-CONTAINING PROTEIN 3"/>
    <property type="match status" value="1"/>
</dbReference>
<dbReference type="Pfam" id="PF08427">
    <property type="entry name" value="ARMH3_C"/>
    <property type="match status" value="1"/>
</dbReference>
<protein>
    <recommendedName>
        <fullName evidence="5">Armadillo-like helical domain-containing protein</fullName>
    </recommendedName>
</protein>
<keyword evidence="4" id="KW-0472">Membrane</keyword>
<dbReference type="InterPro" id="IPR013636">
    <property type="entry name" value="ARMH3_C"/>
</dbReference>
<evidence type="ECO:0000256" key="4">
    <source>
        <dbReference type="ARBA" id="ARBA00023136"/>
    </source>
</evidence>
<evidence type="ECO:0000313" key="6">
    <source>
        <dbReference type="EMBL" id="KAK6638806.1"/>
    </source>
</evidence>
<organism evidence="6 7">
    <name type="scientific">Polyplax serrata</name>
    <name type="common">Common mouse louse</name>
    <dbReference type="NCBI Taxonomy" id="468196"/>
    <lineage>
        <taxon>Eukaryota</taxon>
        <taxon>Metazoa</taxon>
        <taxon>Ecdysozoa</taxon>
        <taxon>Arthropoda</taxon>
        <taxon>Hexapoda</taxon>
        <taxon>Insecta</taxon>
        <taxon>Pterygota</taxon>
        <taxon>Neoptera</taxon>
        <taxon>Paraneoptera</taxon>
        <taxon>Psocodea</taxon>
        <taxon>Troctomorpha</taxon>
        <taxon>Phthiraptera</taxon>
        <taxon>Anoplura</taxon>
        <taxon>Polyplacidae</taxon>
        <taxon>Polyplax</taxon>
    </lineage>
</organism>
<name>A0AAN8SA42_POLSC</name>
<keyword evidence="2" id="KW-0812">Transmembrane</keyword>
<dbReference type="PANTHER" id="PTHR13608:SF3">
    <property type="entry name" value="ARMADILLO-LIKE HELICAL DOMAIN-CONTAINING PROTEIN 3"/>
    <property type="match status" value="1"/>
</dbReference>
<evidence type="ECO:0000256" key="3">
    <source>
        <dbReference type="ARBA" id="ARBA00022989"/>
    </source>
</evidence>
<dbReference type="InterPro" id="IPR039868">
    <property type="entry name" value="ARMD3-like"/>
</dbReference>
<comment type="subcellular location">
    <subcellularLocation>
        <location evidence="1">Membrane</location>
    </subcellularLocation>
</comment>
<evidence type="ECO:0000256" key="2">
    <source>
        <dbReference type="ARBA" id="ARBA00022692"/>
    </source>
</evidence>
<dbReference type="GO" id="GO:0016020">
    <property type="term" value="C:membrane"/>
    <property type="evidence" value="ECO:0007669"/>
    <property type="project" value="UniProtKB-SubCell"/>
</dbReference>
<reference evidence="6 7" key="1">
    <citation type="submission" date="2023-10" db="EMBL/GenBank/DDBJ databases">
        <title>Genomes of two closely related lineages of the louse Polyplax serrata with different host specificities.</title>
        <authorList>
            <person name="Martinu J."/>
            <person name="Tarabai H."/>
            <person name="Stefka J."/>
            <person name="Hypsa V."/>
        </authorList>
    </citation>
    <scope>NUCLEOTIDE SEQUENCE [LARGE SCALE GENOMIC DNA]</scope>
    <source>
        <strain evidence="6">HR10_N</strain>
    </source>
</reference>
<keyword evidence="3" id="KW-1133">Transmembrane helix</keyword>
<dbReference type="SMART" id="SM01158">
    <property type="entry name" value="DUF1741"/>
    <property type="match status" value="1"/>
</dbReference>
<accession>A0AAN8SA42</accession>
<dbReference type="EMBL" id="JAWJWE010000003">
    <property type="protein sequence ID" value="KAK6638806.1"/>
    <property type="molecule type" value="Genomic_DNA"/>
</dbReference>
<evidence type="ECO:0000256" key="1">
    <source>
        <dbReference type="ARBA" id="ARBA00004370"/>
    </source>
</evidence>